<evidence type="ECO:0000313" key="2">
    <source>
        <dbReference type="Proteomes" id="UP000258309"/>
    </source>
</evidence>
<accession>A0A3E2H002</accession>
<dbReference type="Pfam" id="PF13869">
    <property type="entry name" value="NUDIX_2"/>
    <property type="match status" value="1"/>
</dbReference>
<dbReference type="Gene3D" id="3.90.79.10">
    <property type="entry name" value="Nucleoside Triphosphate Pyrophosphohydrolase"/>
    <property type="match status" value="1"/>
</dbReference>
<feature type="non-terminal residue" evidence="1">
    <location>
        <position position="1"/>
    </location>
</feature>
<dbReference type="PANTHER" id="PTHR13047">
    <property type="entry name" value="PRE-MRNA CLEAVAGE FACTOR IM, 25KD SUBUNIT"/>
    <property type="match status" value="1"/>
</dbReference>
<evidence type="ECO:0008006" key="3">
    <source>
        <dbReference type="Google" id="ProtNLM"/>
    </source>
</evidence>
<gene>
    <name evidence="1" type="ORF">B7463_g9660</name>
</gene>
<dbReference type="PROSITE" id="PS01314">
    <property type="entry name" value="UPF0047"/>
    <property type="match status" value="1"/>
</dbReference>
<dbReference type="Pfam" id="PF01894">
    <property type="entry name" value="YjbQ"/>
    <property type="match status" value="1"/>
</dbReference>
<reference evidence="1 2" key="1">
    <citation type="submission" date="2018-05" db="EMBL/GenBank/DDBJ databases">
        <title>Draft genome sequence of Scytalidium lignicola DSM 105466, a ubiquitous saprotrophic fungus.</title>
        <authorList>
            <person name="Buettner E."/>
            <person name="Gebauer A.M."/>
            <person name="Hofrichter M."/>
            <person name="Liers C."/>
            <person name="Kellner H."/>
        </authorList>
    </citation>
    <scope>NUCLEOTIDE SEQUENCE [LARGE SCALE GENOMIC DNA]</scope>
    <source>
        <strain evidence="1 2">DSM 105466</strain>
    </source>
</reference>
<dbReference type="OMA" id="FNANQHE"/>
<dbReference type="EMBL" id="NCSJ02000248">
    <property type="protein sequence ID" value="RFU26671.1"/>
    <property type="molecule type" value="Genomic_DNA"/>
</dbReference>
<dbReference type="FunFam" id="3.90.79.10:FF:000005">
    <property type="entry name" value="Cleavage and polyadenylation specificity factor subunit 5"/>
    <property type="match status" value="1"/>
</dbReference>
<evidence type="ECO:0000313" key="1">
    <source>
        <dbReference type="EMBL" id="RFU26671.1"/>
    </source>
</evidence>
<dbReference type="InterPro" id="IPR001602">
    <property type="entry name" value="UPF0047_YjbQ-like"/>
</dbReference>
<feature type="non-terminal residue" evidence="1">
    <location>
        <position position="391"/>
    </location>
</feature>
<dbReference type="InterPro" id="IPR035917">
    <property type="entry name" value="YjbQ-like_sf"/>
</dbReference>
<keyword evidence="2" id="KW-1185">Reference proteome</keyword>
<dbReference type="NCBIfam" id="TIGR00149">
    <property type="entry name" value="TIGR00149_YjbQ"/>
    <property type="match status" value="1"/>
</dbReference>
<organism evidence="1 2">
    <name type="scientific">Scytalidium lignicola</name>
    <name type="common">Hyphomycete</name>
    <dbReference type="NCBI Taxonomy" id="5539"/>
    <lineage>
        <taxon>Eukaryota</taxon>
        <taxon>Fungi</taxon>
        <taxon>Dikarya</taxon>
        <taxon>Ascomycota</taxon>
        <taxon>Pezizomycotina</taxon>
        <taxon>Leotiomycetes</taxon>
        <taxon>Leotiomycetes incertae sedis</taxon>
        <taxon>Scytalidium</taxon>
    </lineage>
</organism>
<protein>
    <recommendedName>
        <fullName evidence="3">Cleavage and polyadenylation specificity factor subunit 5</fullName>
    </recommendedName>
</protein>
<dbReference type="Proteomes" id="UP000258309">
    <property type="component" value="Unassembled WGS sequence"/>
</dbReference>
<dbReference type="STRING" id="5539.A0A3E2H002"/>
<dbReference type="InterPro" id="IPR016706">
    <property type="entry name" value="Cleav_polyA_spec_factor_su5"/>
</dbReference>
<name>A0A3E2H002_SCYLI</name>
<dbReference type="GO" id="GO:0031124">
    <property type="term" value="P:mRNA 3'-end processing"/>
    <property type="evidence" value="ECO:0007669"/>
    <property type="project" value="InterPro"/>
</dbReference>
<proteinExistence type="predicted"/>
<comment type="caution">
    <text evidence="1">The sequence shown here is derived from an EMBL/GenBank/DDBJ whole genome shotgun (WGS) entry which is preliminary data.</text>
</comment>
<dbReference type="OrthoDB" id="277288at2759"/>
<dbReference type="CDD" id="cd18871">
    <property type="entry name" value="NUDIX_Cfim25_Nudt21"/>
    <property type="match status" value="1"/>
</dbReference>
<dbReference type="GO" id="GO:0003729">
    <property type="term" value="F:mRNA binding"/>
    <property type="evidence" value="ECO:0007669"/>
    <property type="project" value="InterPro"/>
</dbReference>
<dbReference type="AlphaFoldDB" id="A0A3E2H002"/>
<dbReference type="SUPFAM" id="SSF111038">
    <property type="entry name" value="YjbQ-like"/>
    <property type="match status" value="1"/>
</dbReference>
<dbReference type="GO" id="GO:0005849">
    <property type="term" value="C:mRNA cleavage factor complex"/>
    <property type="evidence" value="ECO:0007669"/>
    <property type="project" value="InterPro"/>
</dbReference>
<sequence length="391" mass="44488">MSTITATNIQTSYPPIIPKAFNANQHETIRLYPLSNYTFGTKETQPEEDPSVLARLKRLEEHYAEHGMRRTCEGILVCHEHNHPHILMLQIANAFFKLPGDYLKPEDDEVEGFKARLNERLAPVGNQFSGEGVNEEWEIGDTLAQWWRPNFETFMYPFIPAHVTRPKECKKLYFIQLPKQKVLSVPKNMKLLAVPLFELYDNTARYGPQLSAIPHLLSRYNFEFIDENDQVVAATPGAGREDGYVLKTKVLAGGDDEEMKETTPKQENDHVVSSLPEIKEYKVGLLNLFIQHTSCALSLNENWDEDVREDMSDALDRIAPEDRKGNLYRHSAEGLDDMPAHIKSALIGASVTVPITNGKLNTGTWQGIWYLEFRASKHQRKIVATIQGEKA</sequence>
<dbReference type="Gene3D" id="2.60.120.460">
    <property type="entry name" value="YjbQ-like"/>
    <property type="match status" value="1"/>
</dbReference>